<dbReference type="Proteomes" id="UP000247973">
    <property type="component" value="Unassembled WGS sequence"/>
</dbReference>
<evidence type="ECO:0000256" key="1">
    <source>
        <dbReference type="SAM" id="SignalP"/>
    </source>
</evidence>
<keyword evidence="4" id="KW-1185">Reference proteome</keyword>
<dbReference type="AlphaFoldDB" id="A0A2V3PKS1"/>
<comment type="caution">
    <text evidence="3">The sequence shown here is derived from an EMBL/GenBank/DDBJ whole genome shotgun (WGS) entry which is preliminary data.</text>
</comment>
<keyword evidence="1" id="KW-0732">Signal</keyword>
<dbReference type="CDD" id="cd13120">
    <property type="entry name" value="BF2867_like_N"/>
    <property type="match status" value="1"/>
</dbReference>
<organism evidence="3 4">
    <name type="scientific">Dysgonomonas alginatilytica</name>
    <dbReference type="NCBI Taxonomy" id="1605892"/>
    <lineage>
        <taxon>Bacteria</taxon>
        <taxon>Pseudomonadati</taxon>
        <taxon>Bacteroidota</taxon>
        <taxon>Bacteroidia</taxon>
        <taxon>Bacteroidales</taxon>
        <taxon>Dysgonomonadaceae</taxon>
        <taxon>Dysgonomonas</taxon>
    </lineage>
</organism>
<dbReference type="InterPro" id="IPR025049">
    <property type="entry name" value="Mfa-like_1"/>
</dbReference>
<dbReference type="Gene3D" id="2.60.40.2620">
    <property type="entry name" value="Fimbrillin-like"/>
    <property type="match status" value="1"/>
</dbReference>
<gene>
    <name evidence="3" type="ORF">CLV62_12616</name>
</gene>
<reference evidence="3 4" key="1">
    <citation type="submission" date="2018-03" db="EMBL/GenBank/DDBJ databases">
        <title>Genomic Encyclopedia of Archaeal and Bacterial Type Strains, Phase II (KMG-II): from individual species to whole genera.</title>
        <authorList>
            <person name="Goeker M."/>
        </authorList>
    </citation>
    <scope>NUCLEOTIDE SEQUENCE [LARGE SCALE GENOMIC DNA]</scope>
    <source>
        <strain evidence="3 4">DSM 100214</strain>
    </source>
</reference>
<feature type="domain" description="Bacterial repeat" evidence="2">
    <location>
        <begin position="358"/>
        <end position="428"/>
    </location>
</feature>
<evidence type="ECO:0000259" key="2">
    <source>
        <dbReference type="Pfam" id="PF18998"/>
    </source>
</evidence>
<dbReference type="Pfam" id="PF13149">
    <property type="entry name" value="Mfa_like_1"/>
    <property type="match status" value="1"/>
</dbReference>
<dbReference type="Pfam" id="PF18998">
    <property type="entry name" value="Flg_new_2"/>
    <property type="match status" value="1"/>
</dbReference>
<proteinExistence type="predicted"/>
<dbReference type="InterPro" id="IPR044060">
    <property type="entry name" value="Bacterial_rp_domain"/>
</dbReference>
<protein>
    <submittedName>
        <fullName evidence="3">Fimbrillin-like protein</fullName>
    </submittedName>
</protein>
<name>A0A2V3PKS1_9BACT</name>
<dbReference type="EMBL" id="QICL01000026">
    <property type="protein sequence ID" value="PXV61082.1"/>
    <property type="molecule type" value="Genomic_DNA"/>
</dbReference>
<evidence type="ECO:0000313" key="4">
    <source>
        <dbReference type="Proteomes" id="UP000247973"/>
    </source>
</evidence>
<feature type="signal peptide" evidence="1">
    <location>
        <begin position="1"/>
        <end position="24"/>
    </location>
</feature>
<sequence length="435" mass="49858">MTKLMNIQLIVMCIICLFCCSCQNEQLEDTDTKPLTACEVRFSLAAPGSSKLKSTDTYFDVGDRIGIYVVETSEGQSPGLTESGNYAHNKEFIFNGSTLEAASEEDKIFFPAGKALEFYAYYPFNKDLENPHSLHHKVSAYQDNLNEYMLSDFLIAKNVTGKSNETVYLVFEHKMALIEFNVSVDIENEVRSVKMLNPKMISLFNLMSGDTISVLDFERKDISMHLWGGWGSKTIKFRALVPSQTIKKDDLLFEIEMDNGIRKYKALKEVNLVAGEKNIFDFSLQYKIETFATGNGYVSEGGIYNYGQNVQLVATPFPGFKFEGWFEKNISVCDHEYYNFNVDNDRKLEARFSNEQYYKVVVFATQGGVAYTLKGDRYKHGERCIFIAEPNTWWKFIGWFYKDGNQIAFPNPVFELPITSDMQLEARFMYLHPSK</sequence>
<evidence type="ECO:0000313" key="3">
    <source>
        <dbReference type="EMBL" id="PXV61082.1"/>
    </source>
</evidence>
<feature type="chain" id="PRO_5016047512" evidence="1">
    <location>
        <begin position="25"/>
        <end position="435"/>
    </location>
</feature>
<dbReference type="InterPro" id="IPR042278">
    <property type="entry name" value="Mfa-like_1_N"/>
</dbReference>
<accession>A0A2V3PKS1</accession>
<dbReference type="RefSeq" id="WP_170120085.1">
    <property type="nucleotide sequence ID" value="NZ_QICL01000026.1"/>
</dbReference>